<reference evidence="1 2" key="1">
    <citation type="journal article" date="2012" name="BMC Genomics">
        <title>Comparative genomics of the white-rot fungi, Phanerochaete carnosa and P. chrysosporium, to elucidate the genetic basis of the distinct wood types they colonize.</title>
        <authorList>
            <person name="Suzuki H."/>
            <person name="MacDonald J."/>
            <person name="Syed K."/>
            <person name="Salamov A."/>
            <person name="Hori C."/>
            <person name="Aerts A."/>
            <person name="Henrissat B."/>
            <person name="Wiebenga A."/>
            <person name="vanKuyk P.A."/>
            <person name="Barry K."/>
            <person name="Lindquist E."/>
            <person name="LaButti K."/>
            <person name="Lapidus A."/>
            <person name="Lucas S."/>
            <person name="Coutinho P."/>
            <person name="Gong Y."/>
            <person name="Samejima M."/>
            <person name="Mahadevan R."/>
            <person name="Abou-Zaid M."/>
            <person name="de Vries R.P."/>
            <person name="Igarashi K."/>
            <person name="Yadav J.S."/>
            <person name="Grigoriev I.V."/>
            <person name="Master E.R."/>
        </authorList>
    </citation>
    <scope>NUCLEOTIDE SEQUENCE [LARGE SCALE GENOMIC DNA]</scope>
    <source>
        <strain evidence="1 2">HHB-10118-sp</strain>
    </source>
</reference>
<name>K5W6H3_PHACS</name>
<sequence>MALHISDDSTAISIAKLALEVGADATNTSKGIHAVTNFFGKEEATKNLHQGRRFLCEGMDTIDRDRQVITTTDLWQLQGQHQQAQGMGDELEAKLSKPYPFYKKVINPLRPARRRKEGKAFCQLSARGREQRLVNELLQAVEETTPSDGQQHEVLTAHTNGSEVTIAIQDASGDGGGSAQLTGRSAIAAVSGFGFASSYAPGELEYVTVKRRISLASDIVRNPWEDTPASSSSL</sequence>
<dbReference type="RefSeq" id="XP_007397431.1">
    <property type="nucleotide sequence ID" value="XM_007397369.1"/>
</dbReference>
<protein>
    <submittedName>
        <fullName evidence="1">Uncharacterized protein</fullName>
    </submittedName>
</protein>
<dbReference type="Proteomes" id="UP000008370">
    <property type="component" value="Unassembled WGS sequence"/>
</dbReference>
<organism evidence="1 2">
    <name type="scientific">Phanerochaete carnosa (strain HHB-10118-sp)</name>
    <name type="common">White-rot fungus</name>
    <name type="synonym">Peniophora carnosa</name>
    <dbReference type="NCBI Taxonomy" id="650164"/>
    <lineage>
        <taxon>Eukaryota</taxon>
        <taxon>Fungi</taxon>
        <taxon>Dikarya</taxon>
        <taxon>Basidiomycota</taxon>
        <taxon>Agaricomycotina</taxon>
        <taxon>Agaricomycetes</taxon>
        <taxon>Polyporales</taxon>
        <taxon>Phanerochaetaceae</taxon>
        <taxon>Phanerochaete</taxon>
    </lineage>
</organism>
<keyword evidence="2" id="KW-1185">Reference proteome</keyword>
<dbReference type="EMBL" id="JH930473">
    <property type="protein sequence ID" value="EKM54750.1"/>
    <property type="molecule type" value="Genomic_DNA"/>
</dbReference>
<gene>
    <name evidence="1" type="ORF">PHACADRAFT_258795</name>
</gene>
<dbReference type="KEGG" id="pco:PHACADRAFT_258795"/>
<dbReference type="GeneID" id="18917215"/>
<proteinExistence type="predicted"/>
<dbReference type="InParanoid" id="K5W6H3"/>
<dbReference type="AlphaFoldDB" id="K5W6H3"/>
<dbReference type="OrthoDB" id="10565477at2759"/>
<evidence type="ECO:0000313" key="2">
    <source>
        <dbReference type="Proteomes" id="UP000008370"/>
    </source>
</evidence>
<dbReference type="HOGENOM" id="CLU_1185378_0_0_1"/>
<evidence type="ECO:0000313" key="1">
    <source>
        <dbReference type="EMBL" id="EKM54750.1"/>
    </source>
</evidence>
<accession>K5W6H3</accession>